<keyword evidence="3" id="KW-0813">Transport</keyword>
<accession>A0AAW9SGE8</accession>
<dbReference type="GO" id="GO:0009279">
    <property type="term" value="C:cell outer membrane"/>
    <property type="evidence" value="ECO:0007669"/>
    <property type="project" value="UniProtKB-SubCell"/>
</dbReference>
<dbReference type="GO" id="GO:1990281">
    <property type="term" value="C:efflux pump complex"/>
    <property type="evidence" value="ECO:0007669"/>
    <property type="project" value="TreeGrafter"/>
</dbReference>
<keyword evidence="4" id="KW-1134">Transmembrane beta strand</keyword>
<dbReference type="PANTHER" id="PTHR30026:SF20">
    <property type="entry name" value="OUTER MEMBRANE PROTEIN TOLC"/>
    <property type="match status" value="1"/>
</dbReference>
<keyword evidence="10" id="KW-1185">Reference proteome</keyword>
<dbReference type="AlphaFoldDB" id="A0AAW9SGE8"/>
<dbReference type="SUPFAM" id="SSF56954">
    <property type="entry name" value="Outer membrane efflux proteins (OEP)"/>
    <property type="match status" value="1"/>
</dbReference>
<evidence type="ECO:0000256" key="5">
    <source>
        <dbReference type="ARBA" id="ARBA00022692"/>
    </source>
</evidence>
<dbReference type="InterPro" id="IPR051906">
    <property type="entry name" value="TolC-like"/>
</dbReference>
<comment type="similarity">
    <text evidence="2">Belongs to the outer membrane factor (OMF) (TC 1.B.17) family.</text>
</comment>
<dbReference type="Pfam" id="PF02321">
    <property type="entry name" value="OEP"/>
    <property type="match status" value="1"/>
</dbReference>
<evidence type="ECO:0000256" key="2">
    <source>
        <dbReference type="ARBA" id="ARBA00007613"/>
    </source>
</evidence>
<dbReference type="GO" id="GO:0015562">
    <property type="term" value="F:efflux transmembrane transporter activity"/>
    <property type="evidence" value="ECO:0007669"/>
    <property type="project" value="InterPro"/>
</dbReference>
<organism evidence="9 10">
    <name type="scientific">Rapidithrix thailandica</name>
    <dbReference type="NCBI Taxonomy" id="413964"/>
    <lineage>
        <taxon>Bacteria</taxon>
        <taxon>Pseudomonadati</taxon>
        <taxon>Bacteroidota</taxon>
        <taxon>Cytophagia</taxon>
        <taxon>Cytophagales</taxon>
        <taxon>Flammeovirgaceae</taxon>
        <taxon>Rapidithrix</taxon>
    </lineage>
</organism>
<feature type="chain" id="PRO_5043813233" evidence="8">
    <location>
        <begin position="18"/>
        <end position="227"/>
    </location>
</feature>
<protein>
    <submittedName>
        <fullName evidence="9">TolC family protein</fullName>
    </submittedName>
</protein>
<name>A0AAW9SGE8_9BACT</name>
<keyword evidence="7" id="KW-0998">Cell outer membrane</keyword>
<evidence type="ECO:0000256" key="8">
    <source>
        <dbReference type="SAM" id="SignalP"/>
    </source>
</evidence>
<proteinExistence type="inferred from homology"/>
<dbReference type="Gene3D" id="1.20.1600.10">
    <property type="entry name" value="Outer membrane efflux proteins (OEP)"/>
    <property type="match status" value="1"/>
</dbReference>
<gene>
    <name evidence="9" type="ORF">AAG747_26930</name>
</gene>
<sequence>MKKILAVLLLCAGPVWAQVDYDRVILPEGNTSQEQVEKLIRTAWKNYPENKILQHKITISEYEIRKAKVDWSKDIRASFNLNEGNIDPPENGANLFYPRYNMGVTLPLSTLLVTPKQVKIAKQNHQIAKEELNQQKLFIRKIVLIKYQHYLSAKKVFQVQSEITEEQYSKYVLAEQQFKNGEIELETFNETLRSYNTERLNKIKAEEQLLTSKIELEELVGVPLEEV</sequence>
<evidence type="ECO:0000313" key="10">
    <source>
        <dbReference type="Proteomes" id="UP001403385"/>
    </source>
</evidence>
<evidence type="ECO:0000256" key="3">
    <source>
        <dbReference type="ARBA" id="ARBA00022448"/>
    </source>
</evidence>
<dbReference type="InterPro" id="IPR003423">
    <property type="entry name" value="OMP_efflux"/>
</dbReference>
<keyword evidence="8" id="KW-0732">Signal</keyword>
<dbReference type="GO" id="GO:0015288">
    <property type="term" value="F:porin activity"/>
    <property type="evidence" value="ECO:0007669"/>
    <property type="project" value="TreeGrafter"/>
</dbReference>
<dbReference type="EMBL" id="JBDKWZ010000024">
    <property type="protein sequence ID" value="MEN7551578.1"/>
    <property type="molecule type" value="Genomic_DNA"/>
</dbReference>
<dbReference type="RefSeq" id="WP_346824358.1">
    <property type="nucleotide sequence ID" value="NZ_JBDKWZ010000024.1"/>
</dbReference>
<evidence type="ECO:0000256" key="1">
    <source>
        <dbReference type="ARBA" id="ARBA00004442"/>
    </source>
</evidence>
<evidence type="ECO:0000256" key="4">
    <source>
        <dbReference type="ARBA" id="ARBA00022452"/>
    </source>
</evidence>
<comment type="subcellular location">
    <subcellularLocation>
        <location evidence="1">Cell outer membrane</location>
    </subcellularLocation>
</comment>
<dbReference type="PANTHER" id="PTHR30026">
    <property type="entry name" value="OUTER MEMBRANE PROTEIN TOLC"/>
    <property type="match status" value="1"/>
</dbReference>
<comment type="caution">
    <text evidence="9">The sequence shown here is derived from an EMBL/GenBank/DDBJ whole genome shotgun (WGS) entry which is preliminary data.</text>
</comment>
<dbReference type="Proteomes" id="UP001403385">
    <property type="component" value="Unassembled WGS sequence"/>
</dbReference>
<keyword evidence="6" id="KW-0472">Membrane</keyword>
<evidence type="ECO:0000313" key="9">
    <source>
        <dbReference type="EMBL" id="MEN7551578.1"/>
    </source>
</evidence>
<evidence type="ECO:0000256" key="7">
    <source>
        <dbReference type="ARBA" id="ARBA00023237"/>
    </source>
</evidence>
<evidence type="ECO:0000256" key="6">
    <source>
        <dbReference type="ARBA" id="ARBA00023136"/>
    </source>
</evidence>
<reference evidence="9 10" key="1">
    <citation type="submission" date="2024-04" db="EMBL/GenBank/DDBJ databases">
        <title>Novel genus in family Flammeovirgaceae.</title>
        <authorList>
            <person name="Nguyen T.H."/>
            <person name="Vuong T.Q."/>
            <person name="Le H."/>
            <person name="Kim S.-G."/>
        </authorList>
    </citation>
    <scope>NUCLEOTIDE SEQUENCE [LARGE SCALE GENOMIC DNA]</scope>
    <source>
        <strain evidence="9 10">JCM 23209</strain>
    </source>
</reference>
<feature type="signal peptide" evidence="8">
    <location>
        <begin position="1"/>
        <end position="17"/>
    </location>
</feature>
<keyword evidence="5" id="KW-0812">Transmembrane</keyword>